<evidence type="ECO:0000313" key="2">
    <source>
        <dbReference type="EMBL" id="EZG61426.1"/>
    </source>
</evidence>
<accession>A0A023B5N6</accession>
<dbReference type="RefSeq" id="XP_011130745.1">
    <property type="nucleotide sequence ID" value="XM_011132443.1"/>
</dbReference>
<dbReference type="AlphaFoldDB" id="A0A023B5N6"/>
<dbReference type="PANTHER" id="PTHR12829:SF2">
    <property type="entry name" value="N6-ADENOSINE-METHYLTRANSFERASE MT-A70-LIKE"/>
    <property type="match status" value="1"/>
</dbReference>
<dbReference type="InterPro" id="IPR007757">
    <property type="entry name" value="MT-A70-like"/>
</dbReference>
<dbReference type="OrthoDB" id="10262526at2759"/>
<dbReference type="OMA" id="RTHEPNQ"/>
<reference evidence="2" key="1">
    <citation type="submission" date="2013-12" db="EMBL/GenBank/DDBJ databases">
        <authorList>
            <person name="Omoto C.K."/>
            <person name="Sibley D."/>
            <person name="Venepally P."/>
            <person name="Hadjithomas M."/>
            <person name="Karamycheva S."/>
            <person name="Brunk B."/>
            <person name="Roos D."/>
            <person name="Caler E."/>
            <person name="Lorenzi H."/>
        </authorList>
    </citation>
    <scope>NUCLEOTIDE SEQUENCE</scope>
</reference>
<dbReference type="SUPFAM" id="SSF53335">
    <property type="entry name" value="S-adenosyl-L-methionine-dependent methyltransferases"/>
    <property type="match status" value="1"/>
</dbReference>
<dbReference type="Pfam" id="PF05063">
    <property type="entry name" value="MT-A70"/>
    <property type="match status" value="1"/>
</dbReference>
<dbReference type="InterPro" id="IPR029063">
    <property type="entry name" value="SAM-dependent_MTases_sf"/>
</dbReference>
<gene>
    <name evidence="2" type="ORF">GNI_088660</name>
</gene>
<dbReference type="GO" id="GO:0005634">
    <property type="term" value="C:nucleus"/>
    <property type="evidence" value="ECO:0007669"/>
    <property type="project" value="TreeGrafter"/>
</dbReference>
<dbReference type="PROSITE" id="PS51143">
    <property type="entry name" value="MT_A70"/>
    <property type="match status" value="1"/>
</dbReference>
<dbReference type="Gene3D" id="3.40.50.150">
    <property type="entry name" value="Vaccinia Virus protein VP39"/>
    <property type="match status" value="1"/>
</dbReference>
<comment type="caution">
    <text evidence="2">The sequence shown here is derived from an EMBL/GenBank/DDBJ whole genome shotgun (WGS) entry which is preliminary data.</text>
</comment>
<organism evidence="2 3">
    <name type="scientific">Gregarina niphandrodes</name>
    <name type="common">Septate eugregarine</name>
    <dbReference type="NCBI Taxonomy" id="110365"/>
    <lineage>
        <taxon>Eukaryota</taxon>
        <taxon>Sar</taxon>
        <taxon>Alveolata</taxon>
        <taxon>Apicomplexa</taxon>
        <taxon>Conoidasida</taxon>
        <taxon>Gregarinasina</taxon>
        <taxon>Eugregarinorida</taxon>
        <taxon>Gregarinidae</taxon>
        <taxon>Gregarina</taxon>
    </lineage>
</organism>
<dbReference type="GO" id="GO:0032259">
    <property type="term" value="P:methylation"/>
    <property type="evidence" value="ECO:0007669"/>
    <property type="project" value="UniProtKB-KW"/>
</dbReference>
<dbReference type="GO" id="GO:0008168">
    <property type="term" value="F:methyltransferase activity"/>
    <property type="evidence" value="ECO:0007669"/>
    <property type="project" value="UniProtKB-KW"/>
</dbReference>
<evidence type="ECO:0000313" key="3">
    <source>
        <dbReference type="Proteomes" id="UP000019763"/>
    </source>
</evidence>
<dbReference type="EMBL" id="AFNH02000666">
    <property type="protein sequence ID" value="EZG61426.1"/>
    <property type="molecule type" value="Genomic_DNA"/>
</dbReference>
<keyword evidence="3" id="KW-1185">Reference proteome</keyword>
<protein>
    <submittedName>
        <fullName evidence="2">N6-adenosine-methyltransferase</fullName>
    </submittedName>
</protein>
<dbReference type="VEuPathDB" id="CryptoDB:GNI_088660"/>
<name>A0A023B5N6_GRENI</name>
<dbReference type="eggNOG" id="KOG2098">
    <property type="taxonomic scope" value="Eukaryota"/>
</dbReference>
<sequence>MVAAQSSLSAYYSTRSVYDVLERPTAGERLRHPPKKNKDRELVGSLLGRQTFGEKLSKTFSIPGRLDPRFQVLRMCPRGSKAACRESNRQGGHCNLIHVNRIINELTEISAGDCSYLDTCRHLSACRFVHYALDVGDYGPVIANHPYLQHRLVKLNKFDVLERETGGAEVGIGPGSEGLEVGDMTGTGMGDKAGSEKTKVEEAGVESWLREGCLALHEGTRMPPQWIRCDLRTVDLGVFKGKVSVIMADPPWDIRMDLPYWTMTDVEMNSLRIDLVQDEGLLFLWVTGRAMEIARQCMTHWGYRRVDELVWLKTNHLHRIIRTGRTGHWLNHSKEHCLVGVKGNPRINRKIDCDVLVSEVRETSRKPDEIYRLIERMCPYGQKLELFGRSHNLRDNWITLGNQLNGISLHDADLINHFKSSKTGLRLVCAEEQKRLRRTHEPNQ</sequence>
<comment type="similarity">
    <text evidence="1">Belongs to the MT-A70-like family.</text>
</comment>
<proteinExistence type="inferred from homology"/>
<dbReference type="GeneID" id="22913157"/>
<dbReference type="Proteomes" id="UP000019763">
    <property type="component" value="Unassembled WGS sequence"/>
</dbReference>
<dbReference type="PANTHER" id="PTHR12829">
    <property type="entry name" value="N6-ADENOSINE-METHYLTRANSFERASE"/>
    <property type="match status" value="1"/>
</dbReference>
<dbReference type="GO" id="GO:0036396">
    <property type="term" value="C:RNA N6-methyladenosine methyltransferase complex"/>
    <property type="evidence" value="ECO:0007669"/>
    <property type="project" value="TreeGrafter"/>
</dbReference>
<evidence type="ECO:0000256" key="1">
    <source>
        <dbReference type="PROSITE-ProRule" id="PRU00489"/>
    </source>
</evidence>